<organism evidence="2 3">
    <name type="scientific">Lentibacillus halodurans</name>
    <dbReference type="NCBI Taxonomy" id="237679"/>
    <lineage>
        <taxon>Bacteria</taxon>
        <taxon>Bacillati</taxon>
        <taxon>Bacillota</taxon>
        <taxon>Bacilli</taxon>
        <taxon>Bacillales</taxon>
        <taxon>Bacillaceae</taxon>
        <taxon>Lentibacillus</taxon>
    </lineage>
</organism>
<proteinExistence type="predicted"/>
<gene>
    <name evidence="2" type="ORF">SAMN04488072_101238</name>
</gene>
<protein>
    <submittedName>
        <fullName evidence="2">Dihydrofolate reductase</fullName>
    </submittedName>
</protein>
<dbReference type="Gene3D" id="3.40.430.10">
    <property type="entry name" value="Dihydrofolate Reductase, subunit A"/>
    <property type="match status" value="1"/>
</dbReference>
<dbReference type="GO" id="GO:0009231">
    <property type="term" value="P:riboflavin biosynthetic process"/>
    <property type="evidence" value="ECO:0007669"/>
    <property type="project" value="InterPro"/>
</dbReference>
<dbReference type="PANTHER" id="PTHR38011:SF12">
    <property type="entry name" value="BIFUNCTIONAL DEAMINASE-REDUCTASE DOMAIN PROTEIN"/>
    <property type="match status" value="1"/>
</dbReference>
<sequence>MSKVILNISMSLDGFIAGTNDSQKQPLGDQGDILHAWMFSGEETSQTNSFFKLSSIDKDVFDSASKKTGAMIVGRRTYDIVNGWGGSHPLENVPVFVLTQSIPDTPPEGTTPFTFITDGVEQAVKQAKEVAGSKDVSVGTASVAQQCIELGQLDGLDLHIAPVLLNKGVRLFDQIGGKSVALKSTEVIEGTGVIHVKYDVLR</sequence>
<dbReference type="SUPFAM" id="SSF53597">
    <property type="entry name" value="Dihydrofolate reductase-like"/>
    <property type="match status" value="1"/>
</dbReference>
<dbReference type="InterPro" id="IPR024072">
    <property type="entry name" value="DHFR-like_dom_sf"/>
</dbReference>
<evidence type="ECO:0000259" key="1">
    <source>
        <dbReference type="Pfam" id="PF01872"/>
    </source>
</evidence>
<dbReference type="GO" id="GO:0008703">
    <property type="term" value="F:5-amino-6-(5-phosphoribosylamino)uracil reductase activity"/>
    <property type="evidence" value="ECO:0007669"/>
    <property type="project" value="InterPro"/>
</dbReference>
<evidence type="ECO:0000313" key="2">
    <source>
        <dbReference type="EMBL" id="SFA72364.1"/>
    </source>
</evidence>
<dbReference type="InterPro" id="IPR050765">
    <property type="entry name" value="Riboflavin_Biosynth_HTPR"/>
</dbReference>
<dbReference type="Proteomes" id="UP000198642">
    <property type="component" value="Unassembled WGS sequence"/>
</dbReference>
<reference evidence="2 3" key="1">
    <citation type="submission" date="2016-10" db="EMBL/GenBank/DDBJ databases">
        <authorList>
            <person name="de Groot N.N."/>
        </authorList>
    </citation>
    <scope>NUCLEOTIDE SEQUENCE [LARGE SCALE GENOMIC DNA]</scope>
    <source>
        <strain evidence="2 3">CGMCC 1.3702</strain>
    </source>
</reference>
<feature type="domain" description="Bacterial bifunctional deaminase-reductase C-terminal" evidence="1">
    <location>
        <begin position="3"/>
        <end position="188"/>
    </location>
</feature>
<name>A0A1I0V7K7_9BACI</name>
<dbReference type="RefSeq" id="WP_090232381.1">
    <property type="nucleotide sequence ID" value="NZ_FOJW01000001.1"/>
</dbReference>
<dbReference type="Pfam" id="PF01872">
    <property type="entry name" value="RibD_C"/>
    <property type="match status" value="1"/>
</dbReference>
<dbReference type="OrthoDB" id="195113at2"/>
<dbReference type="EMBL" id="FOJW01000001">
    <property type="protein sequence ID" value="SFA72364.1"/>
    <property type="molecule type" value="Genomic_DNA"/>
</dbReference>
<dbReference type="InterPro" id="IPR002734">
    <property type="entry name" value="RibDG_C"/>
</dbReference>
<keyword evidence="3" id="KW-1185">Reference proteome</keyword>
<dbReference type="PANTHER" id="PTHR38011">
    <property type="entry name" value="DIHYDROFOLATE REDUCTASE FAMILY PROTEIN (AFU_ORTHOLOGUE AFUA_8G06820)"/>
    <property type="match status" value="1"/>
</dbReference>
<dbReference type="AlphaFoldDB" id="A0A1I0V7K7"/>
<evidence type="ECO:0000313" key="3">
    <source>
        <dbReference type="Proteomes" id="UP000198642"/>
    </source>
</evidence>
<dbReference type="STRING" id="237679.SAMN04488072_101238"/>
<accession>A0A1I0V7K7</accession>